<dbReference type="AlphaFoldDB" id="D8Q759"/>
<feature type="region of interest" description="Disordered" evidence="1">
    <location>
        <begin position="730"/>
        <end position="749"/>
    </location>
</feature>
<keyword evidence="5" id="KW-1185">Reference proteome</keyword>
<keyword evidence="2" id="KW-0812">Transmembrane</keyword>
<dbReference type="HOGENOM" id="CLU_371371_0_0_1"/>
<dbReference type="eggNOG" id="ENOG502SNQJ">
    <property type="taxonomic scope" value="Eukaryota"/>
</dbReference>
<sequence>MFAPSSCPDARTGHPHVAASRKASGIAFRQPLDATFTGDVDYEQKYPPDAYGEELSATARVWRVYNDEAHVIDAQMIRSFNSTLDVLLVFAGLFSAVVTTFVAQSSQALSPDYAQITASLVYELVLMQRAADSGESSKVPVSSLSFDSETHQPTDIWVNALWLHYHSLHKGSPRDRAHLRHYRFRSLERWKVPAIVHLLPGLLTIALLLFLGGLVVYVAPTNTAIFGITLGLTATALILYAITITLPIFIAHCAYKTPMSDYIAFFAQGVKQTVYLSFRVIYQTCHCPRIYFKPCDPPFTNKTSRMESLELYDVRRHTNTTLMTETLTWLVQSSLNTSAASITVQAASAHLSPSSALCIMDGALTCLRVLVDKRPPPLSLATEHAPSIERFARVLLNASASVYTEEMVHQFYAQLWQHLHVHRAHITSPPLRAVLCLALWVRACGEADPLPDRACLRSACELLDLSSPELELHPIVWAQLDHMARVCLLLCDSRYMPGSARRRYWTAYNDAKDATDHHSYKPLGGGRDSYSCTAISLQAYAQGCRWRDGQRKFCCNWEHLKRLATPTGHAQNVQDDGGRGSMLVAATSDSDPSKTGDGLVVPGHVLGYESIGGQPAQKSAHCVADSSPVGSGQTNGPAASFSVTFNAPADNQDSEAAVGVHNYGLDPADDFFPKHFTSADAAGACSERYLTISDAAAPLVEKRIPANDKNTYFREGDGIIERDLDVFASSGRADDGSEDLSRLHSQGQD</sequence>
<dbReference type="EMBL" id="GL377307">
    <property type="protein sequence ID" value="EFI96355.1"/>
    <property type="molecule type" value="Genomic_DNA"/>
</dbReference>
<feature type="transmembrane region" description="Helical" evidence="2">
    <location>
        <begin position="194"/>
        <end position="219"/>
    </location>
</feature>
<name>D8Q759_SCHCM</name>
<dbReference type="InterPro" id="IPR045338">
    <property type="entry name" value="DUF6535"/>
</dbReference>
<feature type="domain" description="DUF6535" evidence="3">
    <location>
        <begin position="165"/>
        <end position="218"/>
    </location>
</feature>
<feature type="transmembrane region" description="Helical" evidence="2">
    <location>
        <begin position="86"/>
        <end position="103"/>
    </location>
</feature>
<dbReference type="Proteomes" id="UP000007431">
    <property type="component" value="Unassembled WGS sequence"/>
</dbReference>
<evidence type="ECO:0000256" key="1">
    <source>
        <dbReference type="SAM" id="MobiDB-lite"/>
    </source>
</evidence>
<dbReference type="Pfam" id="PF20153">
    <property type="entry name" value="DUF6535"/>
    <property type="match status" value="2"/>
</dbReference>
<feature type="domain" description="DUF6535" evidence="3">
    <location>
        <begin position="62"/>
        <end position="163"/>
    </location>
</feature>
<dbReference type="VEuPathDB" id="FungiDB:SCHCODRAFT_02702376"/>
<accession>D8Q759</accession>
<evidence type="ECO:0000256" key="2">
    <source>
        <dbReference type="SAM" id="Phobius"/>
    </source>
</evidence>
<keyword evidence="2" id="KW-1133">Transmembrane helix</keyword>
<evidence type="ECO:0000313" key="5">
    <source>
        <dbReference type="Proteomes" id="UP000007431"/>
    </source>
</evidence>
<evidence type="ECO:0000259" key="3">
    <source>
        <dbReference type="Pfam" id="PF20153"/>
    </source>
</evidence>
<gene>
    <name evidence="4" type="ORF">SCHCODRAFT_235306</name>
</gene>
<dbReference type="InParanoid" id="D8Q759"/>
<organism evidence="5">
    <name type="scientific">Schizophyllum commune (strain H4-8 / FGSC 9210)</name>
    <name type="common">Split gill fungus</name>
    <dbReference type="NCBI Taxonomy" id="578458"/>
    <lineage>
        <taxon>Eukaryota</taxon>
        <taxon>Fungi</taxon>
        <taxon>Dikarya</taxon>
        <taxon>Basidiomycota</taxon>
        <taxon>Agaricomycotina</taxon>
        <taxon>Agaricomycetes</taxon>
        <taxon>Agaricomycetidae</taxon>
        <taxon>Agaricales</taxon>
        <taxon>Schizophyllaceae</taxon>
        <taxon>Schizophyllum</taxon>
    </lineage>
</organism>
<keyword evidence="2" id="KW-0472">Membrane</keyword>
<proteinExistence type="predicted"/>
<feature type="compositionally biased region" description="Basic and acidic residues" evidence="1">
    <location>
        <begin position="732"/>
        <end position="742"/>
    </location>
</feature>
<reference evidence="4 5" key="1">
    <citation type="journal article" date="2010" name="Nat. Biotechnol.">
        <title>Genome sequence of the model mushroom Schizophyllum commune.</title>
        <authorList>
            <person name="Ohm R.A."/>
            <person name="de Jong J.F."/>
            <person name="Lugones L.G."/>
            <person name="Aerts A."/>
            <person name="Kothe E."/>
            <person name="Stajich J.E."/>
            <person name="de Vries R.P."/>
            <person name="Record E."/>
            <person name="Levasseur A."/>
            <person name="Baker S.E."/>
            <person name="Bartholomew K.A."/>
            <person name="Coutinho P.M."/>
            <person name="Erdmann S."/>
            <person name="Fowler T.J."/>
            <person name="Gathman A.C."/>
            <person name="Lombard V."/>
            <person name="Henrissat B."/>
            <person name="Knabe N."/>
            <person name="Kuees U."/>
            <person name="Lilly W.W."/>
            <person name="Lindquist E."/>
            <person name="Lucas S."/>
            <person name="Magnuson J.K."/>
            <person name="Piumi F."/>
            <person name="Raudaskoski M."/>
            <person name="Salamov A."/>
            <person name="Schmutz J."/>
            <person name="Schwarze F.W.M.R."/>
            <person name="vanKuyk P.A."/>
            <person name="Horton J.S."/>
            <person name="Grigoriev I.V."/>
            <person name="Woesten H.A.B."/>
        </authorList>
    </citation>
    <scope>NUCLEOTIDE SEQUENCE [LARGE SCALE GENOMIC DNA]</scope>
    <source>
        <strain evidence="5">H4-8 / FGSC 9210</strain>
    </source>
</reference>
<evidence type="ECO:0000313" key="4">
    <source>
        <dbReference type="EMBL" id="EFI96355.1"/>
    </source>
</evidence>
<protein>
    <recommendedName>
        <fullName evidence="3">DUF6535 domain-containing protein</fullName>
    </recommendedName>
</protein>
<feature type="transmembrane region" description="Helical" evidence="2">
    <location>
        <begin position="225"/>
        <end position="250"/>
    </location>
</feature>